<sequence>MDPFSLTNQLDSSRPMEPDFCFRAQSQQTTFSFSGDGKTSPKKHKMFQSLTSFQAFDDLSDSLHNAIQAFKNIPTEFEILPEKQSNALESEDDFAPLRIPPEITGFTEEDNENHRAYRRELYFKPSLDVIPEEEEFEEKTGQKRSLRWILRNLFKKMHLCCCVRKRR</sequence>
<keyword evidence="2" id="KW-1185">Reference proteome</keyword>
<accession>A0A8X6F1Z6</accession>
<proteinExistence type="predicted"/>
<gene>
    <name evidence="1" type="ORF">TNCT_373971</name>
</gene>
<evidence type="ECO:0000313" key="1">
    <source>
        <dbReference type="EMBL" id="GFQ67274.1"/>
    </source>
</evidence>
<dbReference type="EMBL" id="BMAO01000498">
    <property type="protein sequence ID" value="GFQ67274.1"/>
    <property type="molecule type" value="Genomic_DNA"/>
</dbReference>
<dbReference type="AlphaFoldDB" id="A0A8X6F1Z6"/>
<evidence type="ECO:0000313" key="2">
    <source>
        <dbReference type="Proteomes" id="UP000887116"/>
    </source>
</evidence>
<comment type="caution">
    <text evidence="1">The sequence shown here is derived from an EMBL/GenBank/DDBJ whole genome shotgun (WGS) entry which is preliminary data.</text>
</comment>
<reference evidence="1" key="1">
    <citation type="submission" date="2020-07" db="EMBL/GenBank/DDBJ databases">
        <title>Multicomponent nature underlies the extraordinary mechanical properties of spider dragline silk.</title>
        <authorList>
            <person name="Kono N."/>
            <person name="Nakamura H."/>
            <person name="Mori M."/>
            <person name="Yoshida Y."/>
            <person name="Ohtoshi R."/>
            <person name="Malay A.D."/>
            <person name="Moran D.A.P."/>
            <person name="Tomita M."/>
            <person name="Numata K."/>
            <person name="Arakawa K."/>
        </authorList>
    </citation>
    <scope>NUCLEOTIDE SEQUENCE</scope>
</reference>
<organism evidence="1 2">
    <name type="scientific">Trichonephila clavata</name>
    <name type="common">Joro spider</name>
    <name type="synonym">Nephila clavata</name>
    <dbReference type="NCBI Taxonomy" id="2740835"/>
    <lineage>
        <taxon>Eukaryota</taxon>
        <taxon>Metazoa</taxon>
        <taxon>Ecdysozoa</taxon>
        <taxon>Arthropoda</taxon>
        <taxon>Chelicerata</taxon>
        <taxon>Arachnida</taxon>
        <taxon>Araneae</taxon>
        <taxon>Araneomorphae</taxon>
        <taxon>Entelegynae</taxon>
        <taxon>Araneoidea</taxon>
        <taxon>Nephilidae</taxon>
        <taxon>Trichonephila</taxon>
    </lineage>
</organism>
<name>A0A8X6F1Z6_TRICU</name>
<protein>
    <submittedName>
        <fullName evidence="1">Uncharacterized protein</fullName>
    </submittedName>
</protein>
<dbReference type="Proteomes" id="UP000887116">
    <property type="component" value="Unassembled WGS sequence"/>
</dbReference>